<dbReference type="AlphaFoldDB" id="A0AAD5KCY5"/>
<sequence length="318" mass="37366">MSLFVGRLPLDIELDDLDAIFQKYGRVLRRNLKRGDNFAYGFVDFAHEQDMQDAVDRAHGMYIGNTKIVVERARTATTYVKPMNTCYSCGEKGHYSRQCPKKDMNNHHHQHPSRRYYDYNDNKHHHTGGNNNDWLDRHYHHRPYYRSRSRSRPPRSPHQRDHYRHRSPSLSRRTSYHHSRHSKSPSPRRHHRHRHHHHKTARRSRYDHSSDDHKKRSNSVSSHSSSSHSTKSSYHYQQQHRHSRPKSPPSPHMPITSDDSKKPVKEPQTPPHYKINDATISGDISTNQQPQLSSTSPPEKENKNDTNVLSSSSSIQDQ</sequence>
<feature type="compositionally biased region" description="Basic residues" evidence="3">
    <location>
        <begin position="138"/>
        <end position="167"/>
    </location>
</feature>
<dbReference type="Gene3D" id="3.30.70.330">
    <property type="match status" value="1"/>
</dbReference>
<evidence type="ECO:0000256" key="1">
    <source>
        <dbReference type="PROSITE-ProRule" id="PRU00047"/>
    </source>
</evidence>
<dbReference type="InterPro" id="IPR035979">
    <property type="entry name" value="RBD_domain_sf"/>
</dbReference>
<organism evidence="6 7">
    <name type="scientific">Phascolomyces articulosus</name>
    <dbReference type="NCBI Taxonomy" id="60185"/>
    <lineage>
        <taxon>Eukaryota</taxon>
        <taxon>Fungi</taxon>
        <taxon>Fungi incertae sedis</taxon>
        <taxon>Mucoromycota</taxon>
        <taxon>Mucoromycotina</taxon>
        <taxon>Mucoromycetes</taxon>
        <taxon>Mucorales</taxon>
        <taxon>Lichtheimiaceae</taxon>
        <taxon>Phascolomyces</taxon>
    </lineage>
</organism>
<dbReference type="Pfam" id="PF00098">
    <property type="entry name" value="zf-CCHC"/>
    <property type="match status" value="1"/>
</dbReference>
<reference evidence="6" key="2">
    <citation type="submission" date="2023-02" db="EMBL/GenBank/DDBJ databases">
        <authorList>
            <consortium name="DOE Joint Genome Institute"/>
            <person name="Mondo S.J."/>
            <person name="Chang Y."/>
            <person name="Wang Y."/>
            <person name="Ahrendt S."/>
            <person name="Andreopoulos W."/>
            <person name="Barry K."/>
            <person name="Beard J."/>
            <person name="Benny G.L."/>
            <person name="Blankenship S."/>
            <person name="Bonito G."/>
            <person name="Cuomo C."/>
            <person name="Desiro A."/>
            <person name="Gervers K.A."/>
            <person name="Hundley H."/>
            <person name="Kuo A."/>
            <person name="LaButti K."/>
            <person name="Lang B.F."/>
            <person name="Lipzen A."/>
            <person name="O'Donnell K."/>
            <person name="Pangilinan J."/>
            <person name="Reynolds N."/>
            <person name="Sandor L."/>
            <person name="Smith M.W."/>
            <person name="Tsang A."/>
            <person name="Grigoriev I.V."/>
            <person name="Stajich J.E."/>
            <person name="Spatafora J.W."/>
        </authorList>
    </citation>
    <scope>NUCLEOTIDE SEQUENCE</scope>
    <source>
        <strain evidence="6">RSA 2281</strain>
    </source>
</reference>
<dbReference type="InterPro" id="IPR012677">
    <property type="entry name" value="Nucleotide-bd_a/b_plait_sf"/>
</dbReference>
<keyword evidence="2" id="KW-0694">RNA-binding</keyword>
<name>A0AAD5KCY5_9FUNG</name>
<keyword evidence="1" id="KW-0863">Zinc-finger</keyword>
<feature type="compositionally biased region" description="Basic and acidic residues" evidence="3">
    <location>
        <begin position="204"/>
        <end position="214"/>
    </location>
</feature>
<dbReference type="SMART" id="SM00343">
    <property type="entry name" value="ZnF_C2HC"/>
    <property type="match status" value="1"/>
</dbReference>
<reference evidence="6" key="1">
    <citation type="journal article" date="2022" name="IScience">
        <title>Evolution of zygomycete secretomes and the origins of terrestrial fungal ecologies.</title>
        <authorList>
            <person name="Chang Y."/>
            <person name="Wang Y."/>
            <person name="Mondo S."/>
            <person name="Ahrendt S."/>
            <person name="Andreopoulos W."/>
            <person name="Barry K."/>
            <person name="Beard J."/>
            <person name="Benny G.L."/>
            <person name="Blankenship S."/>
            <person name="Bonito G."/>
            <person name="Cuomo C."/>
            <person name="Desiro A."/>
            <person name="Gervers K.A."/>
            <person name="Hundley H."/>
            <person name="Kuo A."/>
            <person name="LaButti K."/>
            <person name="Lang B.F."/>
            <person name="Lipzen A."/>
            <person name="O'Donnell K."/>
            <person name="Pangilinan J."/>
            <person name="Reynolds N."/>
            <person name="Sandor L."/>
            <person name="Smith M.E."/>
            <person name="Tsang A."/>
            <person name="Grigoriev I.V."/>
            <person name="Stajich J.E."/>
            <person name="Spatafora J.W."/>
        </authorList>
    </citation>
    <scope>NUCLEOTIDE SEQUENCE</scope>
    <source>
        <strain evidence="6">RSA 2281</strain>
    </source>
</reference>
<accession>A0AAD5KCY5</accession>
<dbReference type="PANTHER" id="PTHR48038">
    <property type="entry name" value="RIBONUCLEOPROTEIN RB97D"/>
    <property type="match status" value="1"/>
</dbReference>
<feature type="compositionally biased region" description="Polar residues" evidence="3">
    <location>
        <begin position="278"/>
        <end position="297"/>
    </location>
</feature>
<dbReference type="InterPro" id="IPR000504">
    <property type="entry name" value="RRM_dom"/>
</dbReference>
<dbReference type="InterPro" id="IPR036875">
    <property type="entry name" value="Znf_CCHC_sf"/>
</dbReference>
<keyword evidence="1" id="KW-0862">Zinc</keyword>
<dbReference type="SUPFAM" id="SSF54928">
    <property type="entry name" value="RNA-binding domain, RBD"/>
    <property type="match status" value="1"/>
</dbReference>
<dbReference type="Proteomes" id="UP001209540">
    <property type="component" value="Unassembled WGS sequence"/>
</dbReference>
<comment type="caution">
    <text evidence="6">The sequence shown here is derived from an EMBL/GenBank/DDBJ whole genome shotgun (WGS) entry which is preliminary data.</text>
</comment>
<evidence type="ECO:0000256" key="3">
    <source>
        <dbReference type="SAM" id="MobiDB-lite"/>
    </source>
</evidence>
<dbReference type="SMART" id="SM00360">
    <property type="entry name" value="RRM"/>
    <property type="match status" value="1"/>
</dbReference>
<evidence type="ECO:0000256" key="2">
    <source>
        <dbReference type="PROSITE-ProRule" id="PRU00176"/>
    </source>
</evidence>
<dbReference type="PROSITE" id="PS50102">
    <property type="entry name" value="RRM"/>
    <property type="match status" value="1"/>
</dbReference>
<feature type="domain" description="RRM" evidence="4">
    <location>
        <begin position="1"/>
        <end position="75"/>
    </location>
</feature>
<gene>
    <name evidence="6" type="ORF">BDA99DRAFT_506254</name>
</gene>
<feature type="compositionally biased region" description="Polar residues" evidence="3">
    <location>
        <begin position="305"/>
        <end position="318"/>
    </location>
</feature>
<protein>
    <submittedName>
        <fullName evidence="6">Uncharacterized protein</fullName>
    </submittedName>
</protein>
<dbReference type="PROSITE" id="PS50158">
    <property type="entry name" value="ZF_CCHC"/>
    <property type="match status" value="1"/>
</dbReference>
<evidence type="ECO:0000259" key="4">
    <source>
        <dbReference type="PROSITE" id="PS50102"/>
    </source>
</evidence>
<dbReference type="Gene3D" id="4.10.60.10">
    <property type="entry name" value="Zinc finger, CCHC-type"/>
    <property type="match status" value="1"/>
</dbReference>
<dbReference type="InterPro" id="IPR001878">
    <property type="entry name" value="Znf_CCHC"/>
</dbReference>
<dbReference type="PANTHER" id="PTHR48038:SF1">
    <property type="entry name" value="RIBONUCLEOPROTEIN RB97D"/>
    <property type="match status" value="1"/>
</dbReference>
<dbReference type="GO" id="GO:0008270">
    <property type="term" value="F:zinc ion binding"/>
    <property type="evidence" value="ECO:0007669"/>
    <property type="project" value="UniProtKB-KW"/>
</dbReference>
<proteinExistence type="predicted"/>
<dbReference type="GO" id="GO:0003723">
    <property type="term" value="F:RNA binding"/>
    <property type="evidence" value="ECO:0007669"/>
    <property type="project" value="UniProtKB-UniRule"/>
</dbReference>
<dbReference type="Pfam" id="PF00076">
    <property type="entry name" value="RRM_1"/>
    <property type="match status" value="1"/>
</dbReference>
<feature type="domain" description="CCHC-type" evidence="5">
    <location>
        <begin position="86"/>
        <end position="101"/>
    </location>
</feature>
<dbReference type="EMBL" id="JAIXMP010000010">
    <property type="protein sequence ID" value="KAI9266637.1"/>
    <property type="molecule type" value="Genomic_DNA"/>
</dbReference>
<keyword evidence="1" id="KW-0479">Metal-binding</keyword>
<feature type="compositionally biased region" description="Low complexity" evidence="3">
    <location>
        <begin position="218"/>
        <end position="233"/>
    </location>
</feature>
<evidence type="ECO:0000313" key="7">
    <source>
        <dbReference type="Proteomes" id="UP001209540"/>
    </source>
</evidence>
<feature type="region of interest" description="Disordered" evidence="3">
    <location>
        <begin position="100"/>
        <end position="318"/>
    </location>
</feature>
<feature type="compositionally biased region" description="Basic residues" evidence="3">
    <location>
        <begin position="174"/>
        <end position="203"/>
    </location>
</feature>
<evidence type="ECO:0000313" key="6">
    <source>
        <dbReference type="EMBL" id="KAI9266637.1"/>
    </source>
</evidence>
<dbReference type="SUPFAM" id="SSF57756">
    <property type="entry name" value="Retrovirus zinc finger-like domains"/>
    <property type="match status" value="1"/>
</dbReference>
<keyword evidence="7" id="KW-1185">Reference proteome</keyword>
<evidence type="ECO:0000259" key="5">
    <source>
        <dbReference type="PROSITE" id="PS50158"/>
    </source>
</evidence>